<evidence type="ECO:0000313" key="1">
    <source>
        <dbReference type="EMBL" id="BDQ62381.1"/>
    </source>
</evidence>
<name>A0AC59HRQ8_ENTFL</name>
<accession>A0AC59HRQ8</accession>
<gene>
    <name evidence="1" type="ORF">EfsSVR2332_24590</name>
</gene>
<sequence length="116" mass="13794">MAILISALSLLKLICMFAFLIIETGIDETKYIRKYGGILYRMDSHGLSYHEKGFLIVRSWSEVIDVGLFRQMEREVIYNYQIKFSDGDRHTFDLRGNYPTIAFKEKIEEFWFKYNS</sequence>
<protein>
    <submittedName>
        <fullName evidence="1">Uncharacterized protein</fullName>
    </submittedName>
</protein>
<dbReference type="Proteomes" id="UP001317613">
    <property type="component" value="Chromosome"/>
</dbReference>
<proteinExistence type="predicted"/>
<organism evidence="1 2">
    <name type="scientific">Enterococcus faecalis</name>
    <name type="common">Streptococcus faecalis</name>
    <dbReference type="NCBI Taxonomy" id="1351"/>
    <lineage>
        <taxon>Bacteria</taxon>
        <taxon>Bacillati</taxon>
        <taxon>Bacillota</taxon>
        <taxon>Bacilli</taxon>
        <taxon>Lactobacillales</taxon>
        <taxon>Enterococcaceae</taxon>
        <taxon>Enterococcus</taxon>
    </lineage>
</organism>
<dbReference type="EMBL" id="AP026729">
    <property type="protein sequence ID" value="BDQ62381.1"/>
    <property type="molecule type" value="Genomic_DNA"/>
</dbReference>
<reference evidence="1" key="1">
    <citation type="submission" date="2022-08" db="EMBL/GenBank/DDBJ databases">
        <title>Molecular epidemiological analysis of five strains of VanD-type vancomycin-resistant Enterococcus faecalis.</title>
        <authorList>
            <person name="Mimura K."/>
            <person name="Hashimoto Y."/>
            <person name="Tomita H."/>
        </authorList>
    </citation>
    <scope>NUCLEOTIDE SEQUENCE</scope>
    <source>
        <strain evidence="1">SVR2332</strain>
    </source>
</reference>
<evidence type="ECO:0000313" key="2">
    <source>
        <dbReference type="Proteomes" id="UP001317613"/>
    </source>
</evidence>